<keyword evidence="7" id="KW-1278">Translocase</keyword>
<keyword evidence="3" id="KW-0813">Transport</keyword>
<keyword evidence="10 12" id="KW-0472">Membrane</keyword>
<evidence type="ECO:0000256" key="12">
    <source>
        <dbReference type="SAM" id="Phobius"/>
    </source>
</evidence>
<keyword evidence="8 12" id="KW-1133">Transmembrane helix</keyword>
<dbReference type="GO" id="GO:0005886">
    <property type="term" value="C:plasma membrane"/>
    <property type="evidence" value="ECO:0007669"/>
    <property type="project" value="UniProtKB-SubCell"/>
</dbReference>
<sequence>MNSSVSAVEVLAQESADSGLGVFLPLVLLFGLAVAFALFSVLLGPLFGPSRYNKAKVSAYECGIEPSPQPLTGGGRMPIAYYVTAMLFILFDIEMVFLFPYAVSADLLGLWGVAAVSVFIATFFIADIYVWRRGGLDWN</sequence>
<evidence type="ECO:0000256" key="4">
    <source>
        <dbReference type="ARBA" id="ARBA00022475"/>
    </source>
</evidence>
<evidence type="ECO:0000256" key="8">
    <source>
        <dbReference type="ARBA" id="ARBA00022989"/>
    </source>
</evidence>
<dbReference type="EMBL" id="JRZE01000003">
    <property type="protein sequence ID" value="KHF45029.1"/>
    <property type="molecule type" value="Genomic_DNA"/>
</dbReference>
<evidence type="ECO:0000256" key="9">
    <source>
        <dbReference type="ARBA" id="ARBA00023027"/>
    </source>
</evidence>
<comment type="subcellular location">
    <subcellularLocation>
        <location evidence="11">Cell membrane</location>
        <topology evidence="11">Multi-pass membrane protein</topology>
    </subcellularLocation>
    <subcellularLocation>
        <location evidence="1">Membrane</location>
    </subcellularLocation>
</comment>
<comment type="catalytic activity">
    <reaction evidence="11">
        <text>a quinone + NADH + 5 H(+)(in) = a quinol + NAD(+) + 4 H(+)(out)</text>
        <dbReference type="Rhea" id="RHEA:57888"/>
        <dbReference type="ChEBI" id="CHEBI:15378"/>
        <dbReference type="ChEBI" id="CHEBI:24646"/>
        <dbReference type="ChEBI" id="CHEBI:57540"/>
        <dbReference type="ChEBI" id="CHEBI:57945"/>
        <dbReference type="ChEBI" id="CHEBI:132124"/>
    </reaction>
</comment>
<dbReference type="OrthoDB" id="9791970at2"/>
<evidence type="ECO:0000313" key="14">
    <source>
        <dbReference type="Proteomes" id="UP000030848"/>
    </source>
</evidence>
<comment type="function">
    <text evidence="11">NDH-1 shuttles electrons from NADH, via FMN and iron-sulfur (Fe-S) centers, to quinones in the respiratory chain.</text>
</comment>
<dbReference type="GO" id="GO:0048038">
    <property type="term" value="F:quinone binding"/>
    <property type="evidence" value="ECO:0007669"/>
    <property type="project" value="UniProtKB-KW"/>
</dbReference>
<reference evidence="13 14" key="1">
    <citation type="submission" date="2014-10" db="EMBL/GenBank/DDBJ databases">
        <title>Genome sequence of Micropolyspora internatus JCM3315.</title>
        <authorList>
            <person name="Shin S.-K."/>
            <person name="Yi H."/>
        </authorList>
    </citation>
    <scope>NUCLEOTIDE SEQUENCE [LARGE SCALE GENOMIC DNA]</scope>
    <source>
        <strain evidence="13 14">JCM 3315</strain>
    </source>
</reference>
<dbReference type="OMA" id="GPRRYNR"/>
<dbReference type="NCBIfam" id="NF005922">
    <property type="entry name" value="PRK07928.1"/>
    <property type="match status" value="1"/>
</dbReference>
<dbReference type="PANTHER" id="PTHR11058:SF22">
    <property type="entry name" value="NADH-QUINONE OXIDOREDUCTASE SUBUNIT A"/>
    <property type="match status" value="1"/>
</dbReference>
<dbReference type="GO" id="GO:0008137">
    <property type="term" value="F:NADH dehydrogenase (ubiquinone) activity"/>
    <property type="evidence" value="ECO:0007669"/>
    <property type="project" value="InterPro"/>
</dbReference>
<keyword evidence="9 11" id="KW-0520">NAD</keyword>
<evidence type="ECO:0000256" key="6">
    <source>
        <dbReference type="ARBA" id="ARBA00022719"/>
    </source>
</evidence>
<evidence type="ECO:0000256" key="11">
    <source>
        <dbReference type="RuleBase" id="RU003639"/>
    </source>
</evidence>
<dbReference type="AlphaFoldDB" id="A0A837DAX5"/>
<evidence type="ECO:0000256" key="1">
    <source>
        <dbReference type="ARBA" id="ARBA00004370"/>
    </source>
</evidence>
<comment type="caution">
    <text evidence="13">The sequence shown here is derived from an EMBL/GenBank/DDBJ whole genome shotgun (WGS) entry which is preliminary data.</text>
</comment>
<dbReference type="Pfam" id="PF00507">
    <property type="entry name" value="Oxidored_q4"/>
    <property type="match status" value="1"/>
</dbReference>
<dbReference type="InterPro" id="IPR038430">
    <property type="entry name" value="NDAH_ubi_oxred_su3_sf"/>
</dbReference>
<keyword evidence="4" id="KW-1003">Cell membrane</keyword>
<name>A0A837DAX5_9PSEU</name>
<evidence type="ECO:0000313" key="13">
    <source>
        <dbReference type="EMBL" id="KHF45029.1"/>
    </source>
</evidence>
<dbReference type="PANTHER" id="PTHR11058">
    <property type="entry name" value="NADH-UBIQUINONE OXIDOREDUCTASE CHAIN 3"/>
    <property type="match status" value="1"/>
</dbReference>
<keyword evidence="6 11" id="KW-0874">Quinone</keyword>
<comment type="similarity">
    <text evidence="2 11">Belongs to the complex I subunit 3 family.</text>
</comment>
<organism evidence="13 14">
    <name type="scientific">Saccharomonospora viridis</name>
    <dbReference type="NCBI Taxonomy" id="1852"/>
    <lineage>
        <taxon>Bacteria</taxon>
        <taxon>Bacillati</taxon>
        <taxon>Actinomycetota</taxon>
        <taxon>Actinomycetes</taxon>
        <taxon>Pseudonocardiales</taxon>
        <taxon>Pseudonocardiaceae</taxon>
        <taxon>Saccharomonospora</taxon>
    </lineage>
</organism>
<feature type="transmembrane region" description="Helical" evidence="12">
    <location>
        <begin position="79"/>
        <end position="102"/>
    </location>
</feature>
<dbReference type="EC" id="7.1.1.-" evidence="11"/>
<evidence type="ECO:0000256" key="7">
    <source>
        <dbReference type="ARBA" id="ARBA00022967"/>
    </source>
</evidence>
<dbReference type="GO" id="GO:0030964">
    <property type="term" value="C:NADH dehydrogenase complex"/>
    <property type="evidence" value="ECO:0007669"/>
    <property type="project" value="TreeGrafter"/>
</dbReference>
<evidence type="ECO:0000256" key="2">
    <source>
        <dbReference type="ARBA" id="ARBA00008472"/>
    </source>
</evidence>
<dbReference type="RefSeq" id="WP_012795830.1">
    <property type="nucleotide sequence ID" value="NZ_CALJZO010000033.1"/>
</dbReference>
<evidence type="ECO:0000256" key="10">
    <source>
        <dbReference type="ARBA" id="ARBA00023136"/>
    </source>
</evidence>
<dbReference type="Proteomes" id="UP000030848">
    <property type="component" value="Unassembled WGS sequence"/>
</dbReference>
<proteinExistence type="inferred from homology"/>
<evidence type="ECO:0000256" key="5">
    <source>
        <dbReference type="ARBA" id="ARBA00022692"/>
    </source>
</evidence>
<protein>
    <recommendedName>
        <fullName evidence="11">NADH-quinone oxidoreductase subunit</fullName>
        <ecNumber evidence="11">7.1.1.-</ecNumber>
    </recommendedName>
</protein>
<keyword evidence="5 11" id="KW-0812">Transmembrane</keyword>
<dbReference type="Gene3D" id="1.20.58.1610">
    <property type="entry name" value="NADH:ubiquinone/plastoquinone oxidoreductase, chain 3"/>
    <property type="match status" value="1"/>
</dbReference>
<accession>A0A837DAX5</accession>
<dbReference type="InterPro" id="IPR000440">
    <property type="entry name" value="NADH_UbQ/plastoQ_OxRdtase_su3"/>
</dbReference>
<evidence type="ECO:0000256" key="3">
    <source>
        <dbReference type="ARBA" id="ARBA00022448"/>
    </source>
</evidence>
<feature type="transmembrane region" description="Helical" evidence="12">
    <location>
        <begin position="108"/>
        <end position="131"/>
    </location>
</feature>
<feature type="transmembrane region" description="Helical" evidence="12">
    <location>
        <begin position="20"/>
        <end position="47"/>
    </location>
</feature>
<gene>
    <name evidence="13" type="ORF">MINT15_19110</name>
</gene>